<feature type="region of interest" description="Adenylyl transferase" evidence="7">
    <location>
        <begin position="469"/>
        <end position="979"/>
    </location>
</feature>
<evidence type="ECO:0000256" key="4">
    <source>
        <dbReference type="ARBA" id="ARBA00022840"/>
    </source>
</evidence>
<keyword evidence="2 7" id="KW-0548">Nucleotidyltransferase</keyword>
<dbReference type="SUPFAM" id="SSF81301">
    <property type="entry name" value="Nucleotidyltransferase"/>
    <property type="match status" value="2"/>
</dbReference>
<name>A0A5E7BLM3_PSEFL</name>
<comment type="cofactor">
    <cofactor evidence="7">
        <name>Mg(2+)</name>
        <dbReference type="ChEBI" id="CHEBI:18420"/>
    </cofactor>
</comment>
<evidence type="ECO:0000313" key="11">
    <source>
        <dbReference type="Proteomes" id="UP000325375"/>
    </source>
</evidence>
<dbReference type="GO" id="GO:0005829">
    <property type="term" value="C:cytosol"/>
    <property type="evidence" value="ECO:0007669"/>
    <property type="project" value="TreeGrafter"/>
</dbReference>
<dbReference type="InterPro" id="IPR043519">
    <property type="entry name" value="NT_sf"/>
</dbReference>
<dbReference type="EC" id="2.7.7.89" evidence="7"/>
<protein>
    <recommendedName>
        <fullName evidence="7">Bifunctional glutamine synthetase adenylyltransferase/adenylyl-removing enzyme</fullName>
    </recommendedName>
    <alternativeName>
        <fullName evidence="7">ATP:glutamine synthetase adenylyltransferase</fullName>
    </alternativeName>
    <alternativeName>
        <fullName evidence="7">ATase</fullName>
    </alternativeName>
    <domain>
        <recommendedName>
            <fullName evidence="7">Glutamine synthetase adenylyl-L-tyrosine phosphorylase</fullName>
            <ecNumber evidence="7">2.7.7.89</ecNumber>
        </recommendedName>
        <alternativeName>
            <fullName evidence="7">Adenylyl removase</fullName>
            <shortName evidence="7">AR</shortName>
            <shortName evidence="7">AT-N</shortName>
        </alternativeName>
    </domain>
    <domain>
        <recommendedName>
            <fullName evidence="7">Glutamine synthetase adenylyl transferase</fullName>
            <ecNumber evidence="7">2.7.7.42</ecNumber>
        </recommendedName>
        <alternativeName>
            <fullName evidence="7">Adenylyl transferase</fullName>
            <shortName evidence="7">AT</shortName>
            <shortName evidence="7">AT-C</shortName>
        </alternativeName>
    </domain>
</protein>
<evidence type="ECO:0000256" key="6">
    <source>
        <dbReference type="ARBA" id="ARBA00023268"/>
    </source>
</evidence>
<dbReference type="InterPro" id="IPR005190">
    <property type="entry name" value="GlnE_rpt_dom"/>
</dbReference>
<dbReference type="AlphaFoldDB" id="A0A5E7BLM3"/>
<dbReference type="EC" id="2.7.7.42" evidence="7"/>
<reference evidence="10 11" key="1">
    <citation type="submission" date="2019-09" db="EMBL/GenBank/DDBJ databases">
        <authorList>
            <person name="Chandra G."/>
            <person name="Truman W A."/>
        </authorList>
    </citation>
    <scope>NUCLEOTIDE SEQUENCE [LARGE SCALE GENOMIC DNA]</scope>
    <source>
        <strain evidence="10">PS718</strain>
    </source>
</reference>
<dbReference type="Gene3D" id="3.30.460.10">
    <property type="entry name" value="Beta Polymerase, domain 2"/>
    <property type="match status" value="2"/>
</dbReference>
<dbReference type="InterPro" id="IPR013546">
    <property type="entry name" value="PII_UdlTrfase/GS_AdlTrfase"/>
</dbReference>
<dbReference type="Pfam" id="PF03710">
    <property type="entry name" value="GlnE"/>
    <property type="match status" value="2"/>
</dbReference>
<evidence type="ECO:0000256" key="1">
    <source>
        <dbReference type="ARBA" id="ARBA00022679"/>
    </source>
</evidence>
<evidence type="ECO:0000256" key="3">
    <source>
        <dbReference type="ARBA" id="ARBA00022741"/>
    </source>
</evidence>
<feature type="region of interest" description="Adenylyl removase" evidence="7">
    <location>
        <begin position="1"/>
        <end position="458"/>
    </location>
</feature>
<gene>
    <name evidence="7 10" type="primary">glnE</name>
    <name evidence="10" type="ORF">PS718_02014</name>
</gene>
<comment type="catalytic activity">
    <reaction evidence="7">
        <text>[glutamine synthetase]-O(4)-(5'-adenylyl)-L-tyrosine + phosphate = [glutamine synthetase]-L-tyrosine + ADP</text>
        <dbReference type="Rhea" id="RHEA:43716"/>
        <dbReference type="Rhea" id="RHEA-COMP:10660"/>
        <dbReference type="Rhea" id="RHEA-COMP:10661"/>
        <dbReference type="ChEBI" id="CHEBI:43474"/>
        <dbReference type="ChEBI" id="CHEBI:46858"/>
        <dbReference type="ChEBI" id="CHEBI:83624"/>
        <dbReference type="ChEBI" id="CHEBI:456216"/>
        <dbReference type="EC" id="2.7.7.89"/>
    </reaction>
</comment>
<dbReference type="Proteomes" id="UP000325375">
    <property type="component" value="Unassembled WGS sequence"/>
</dbReference>
<dbReference type="NCBIfam" id="NF008292">
    <property type="entry name" value="PRK11072.1"/>
    <property type="match status" value="1"/>
</dbReference>
<comment type="similarity">
    <text evidence="7">Belongs to the GlnE family.</text>
</comment>
<dbReference type="EMBL" id="CABVHX010000006">
    <property type="protein sequence ID" value="VVN92515.1"/>
    <property type="molecule type" value="Genomic_DNA"/>
</dbReference>
<feature type="domain" description="Glutamate-ammonia ligase adenylyltransferase repeated" evidence="8">
    <location>
        <begin position="45"/>
        <end position="294"/>
    </location>
</feature>
<sequence length="979" mass="109602">MTLPVLAELPAILLPLVTRSEQSFRTAVAALEDDHGFSNWTSERWAQFARVTGASEFVIEQSVRDPLMLLTLVQSGELDRPFAPGELCAQIAAAVDAAQTEDELGRVLRRQRARHQVRIIWRDLTRQADLVQTCRDLSDMADASIDQAYQWLYSRHCQQFGTPTGRRSGLPQQMVILGMGKLGAVELNLSSDIDLIFAYPEGGETVGVKRALDNQEFFIRLGQRLIKALDPMTVDGFVFRVDMRLRPYGSSGALVLSFNALEQYYQDQGRDWERYAMIKARVVAGDQVAGAQLLDMLRPFVYRRYLDFSAIEALRTMKQLIQQEVRRKGMADNIKLGSGGIREVEFIAQAFQLIHGGRDLSLQQRPLLKVLSTLEGQGYLPPAVISELREGYEFLRYTEHAIQAIADRQTQMLPDGAQDQARIAFMLGFSDWEAFHEKLMFWRGRVAWHFAQVIADPDEEEGTESEVVVGGEWLPLWEEAQDEEAACRQLEEGGFSDAPKALKALAGLRGSPQLRAMQRLGRERLDLFIPRLIAQAVEHDNPDLVLERVLPLVEAVARRSAYLVLLTENPGALRRLLTLCAASPWIAEQITRFPLLLDELLNEGRLFKPPLAPELAAELRERLTRIPEDDLEQQMEALRHFKLAHRLRVAASEIAGSLPLMKVSDYLTWLAEAILAQVLALAWRQTVAKYGTPLRTDGTLCDPGFIIVGYGKVGGLELGHGSDLDLVFIHDGDPQAETDGPKPIDGAQFFTRLGQRIIHLLTAQTNSGQLYEVDMRLRPSGASGLLVSSLGAFARYQENEAWTWEHQALVRARVLVGSQDVGQAFEKVRAQVLGKTRDLAKLQQEVSEMRAKMRDNLGSKSTAAGTAANAFEASAPFDLKQDAGGIVDIEFMVQYAALAWSQSHPPLLRWTDNIRILEELEHEGLMPAEDASLLREAYKAYRSAAHRQALQKDAGVIAGDQFAEERRQVLRIWKEMGLS</sequence>
<evidence type="ECO:0000256" key="2">
    <source>
        <dbReference type="ARBA" id="ARBA00022695"/>
    </source>
</evidence>
<organism evidence="10 11">
    <name type="scientific">Pseudomonas fluorescens</name>
    <dbReference type="NCBI Taxonomy" id="294"/>
    <lineage>
        <taxon>Bacteria</taxon>
        <taxon>Pseudomonadati</taxon>
        <taxon>Pseudomonadota</taxon>
        <taxon>Gammaproteobacteria</taxon>
        <taxon>Pseudomonadales</taxon>
        <taxon>Pseudomonadaceae</taxon>
        <taxon>Pseudomonas</taxon>
    </lineage>
</organism>
<dbReference type="GO" id="GO:0005524">
    <property type="term" value="F:ATP binding"/>
    <property type="evidence" value="ECO:0007669"/>
    <property type="project" value="UniProtKB-UniRule"/>
</dbReference>
<dbReference type="SUPFAM" id="SSF81593">
    <property type="entry name" value="Nucleotidyltransferase substrate binding subunit/domain"/>
    <property type="match status" value="2"/>
</dbReference>
<dbReference type="FunFam" id="3.30.460.10:FF:000009">
    <property type="entry name" value="Bifunctional glutamine synthetase adenylyltransferase/adenylyl-removing enzyme"/>
    <property type="match status" value="2"/>
</dbReference>
<keyword evidence="1 7" id="KW-0808">Transferase</keyword>
<evidence type="ECO:0000259" key="8">
    <source>
        <dbReference type="Pfam" id="PF03710"/>
    </source>
</evidence>
<dbReference type="PANTHER" id="PTHR30621:SF0">
    <property type="entry name" value="BIFUNCTIONAL GLUTAMINE SYNTHETASE ADENYLYLTRANSFERASE_ADENYLYL-REMOVING ENZYME"/>
    <property type="match status" value="1"/>
</dbReference>
<feature type="domain" description="PII-uridylyltransferase/Glutamine-synthetase adenylyltransferase" evidence="9">
    <location>
        <begin position="872"/>
        <end position="947"/>
    </location>
</feature>
<evidence type="ECO:0000259" key="9">
    <source>
        <dbReference type="Pfam" id="PF08335"/>
    </source>
</evidence>
<dbReference type="Pfam" id="PF08335">
    <property type="entry name" value="GlnD_UR_UTase"/>
    <property type="match status" value="2"/>
</dbReference>
<proteinExistence type="inferred from homology"/>
<comment type="catalytic activity">
    <reaction evidence="7">
        <text>[glutamine synthetase]-L-tyrosine + ATP = [glutamine synthetase]-O(4)-(5'-adenylyl)-L-tyrosine + diphosphate</text>
        <dbReference type="Rhea" id="RHEA:18589"/>
        <dbReference type="Rhea" id="RHEA-COMP:10660"/>
        <dbReference type="Rhea" id="RHEA-COMP:10661"/>
        <dbReference type="ChEBI" id="CHEBI:30616"/>
        <dbReference type="ChEBI" id="CHEBI:33019"/>
        <dbReference type="ChEBI" id="CHEBI:46858"/>
        <dbReference type="ChEBI" id="CHEBI:83624"/>
        <dbReference type="EC" id="2.7.7.42"/>
    </reaction>
</comment>
<dbReference type="InterPro" id="IPR023057">
    <property type="entry name" value="GlnE"/>
</dbReference>
<dbReference type="Gene3D" id="1.20.120.330">
    <property type="entry name" value="Nucleotidyltransferases domain 2"/>
    <property type="match status" value="2"/>
</dbReference>
<keyword evidence="5 7" id="KW-0460">Magnesium</keyword>
<dbReference type="GO" id="GO:0000820">
    <property type="term" value="P:regulation of glutamine family amino acid metabolic process"/>
    <property type="evidence" value="ECO:0007669"/>
    <property type="project" value="UniProtKB-UniRule"/>
</dbReference>
<dbReference type="GO" id="GO:0047388">
    <property type="term" value="F:[glutamine synthetase]-adenylyl-L-tyrosine phosphorylase activity"/>
    <property type="evidence" value="ECO:0007669"/>
    <property type="project" value="UniProtKB-EC"/>
</dbReference>
<dbReference type="HAMAP" id="MF_00802">
    <property type="entry name" value="GlnE"/>
    <property type="match status" value="1"/>
</dbReference>
<dbReference type="FunFam" id="1.20.120.330:FF:000005">
    <property type="entry name" value="Bifunctional glutamine synthetase adenylyltransferase/adenylyl-removing enzyme"/>
    <property type="match status" value="1"/>
</dbReference>
<accession>A0A5E7BLM3</accession>
<keyword evidence="3 7" id="KW-0547">Nucleotide-binding</keyword>
<evidence type="ECO:0000256" key="5">
    <source>
        <dbReference type="ARBA" id="ARBA00022842"/>
    </source>
</evidence>
<feature type="domain" description="PII-uridylyltransferase/Glutamine-synthetase adenylyltransferase" evidence="9">
    <location>
        <begin position="315"/>
        <end position="453"/>
    </location>
</feature>
<dbReference type="GO" id="GO:0000287">
    <property type="term" value="F:magnesium ion binding"/>
    <property type="evidence" value="ECO:0007669"/>
    <property type="project" value="UniProtKB-UniRule"/>
</dbReference>
<keyword evidence="4 7" id="KW-0067">ATP-binding</keyword>
<dbReference type="PANTHER" id="PTHR30621">
    <property type="entry name" value="GLUTAMINE SYNTHETASE ADENYLYLTRANSFERASE"/>
    <property type="match status" value="1"/>
</dbReference>
<dbReference type="CDD" id="cd05401">
    <property type="entry name" value="NT_GlnE_GlnD_like"/>
    <property type="match status" value="2"/>
</dbReference>
<keyword evidence="6 7" id="KW-0511">Multifunctional enzyme</keyword>
<dbReference type="Gene3D" id="1.20.120.1510">
    <property type="match status" value="1"/>
</dbReference>
<evidence type="ECO:0000313" key="10">
    <source>
        <dbReference type="EMBL" id="VVN92515.1"/>
    </source>
</evidence>
<feature type="domain" description="Glutamate-ammonia ligase adenylyltransferase repeated" evidence="8">
    <location>
        <begin position="574"/>
        <end position="827"/>
    </location>
</feature>
<dbReference type="GO" id="GO:0008882">
    <property type="term" value="F:[glutamate-ammonia-ligase] adenylyltransferase activity"/>
    <property type="evidence" value="ECO:0007669"/>
    <property type="project" value="UniProtKB-UniRule"/>
</dbReference>
<evidence type="ECO:0000256" key="7">
    <source>
        <dbReference type="HAMAP-Rule" id="MF_00802"/>
    </source>
</evidence>
<dbReference type="RefSeq" id="WP_150602688.1">
    <property type="nucleotide sequence ID" value="NZ_CABVHX010000006.1"/>
</dbReference>
<comment type="function">
    <text evidence="7">Involved in the regulation of glutamine synthetase GlnA, a key enzyme in the process to assimilate ammonia. When cellular nitrogen levels are high, the C-terminal adenylyl transferase (AT) inactivates GlnA by covalent transfer of an adenylyl group from ATP to specific tyrosine residue of GlnA, thus reducing its activity. Conversely, when nitrogen levels are low, the N-terminal adenylyl removase (AR) activates GlnA by removing the adenylyl group by phosphorolysis, increasing its activity. The regulatory region of GlnE binds the signal transduction protein PII (GlnB) which indicates the nitrogen status of the cell.</text>
</comment>